<protein>
    <submittedName>
        <fullName evidence="2">Uncharacterized protein</fullName>
    </submittedName>
</protein>
<dbReference type="Proteomes" id="UP000000771">
    <property type="component" value="Chromosome"/>
</dbReference>
<keyword evidence="3" id="KW-1185">Reference proteome</keyword>
<organism evidence="2 3">
    <name type="scientific">Acidimicrobium ferrooxidans (strain DSM 10331 / JCM 15462 / NBRC 103882 / ICP)</name>
    <dbReference type="NCBI Taxonomy" id="525909"/>
    <lineage>
        <taxon>Bacteria</taxon>
        <taxon>Bacillati</taxon>
        <taxon>Actinomycetota</taxon>
        <taxon>Acidimicrobiia</taxon>
        <taxon>Acidimicrobiales</taxon>
        <taxon>Acidimicrobiaceae</taxon>
        <taxon>Acidimicrobium</taxon>
    </lineage>
</organism>
<feature type="transmembrane region" description="Helical" evidence="1">
    <location>
        <begin position="41"/>
        <end position="62"/>
    </location>
</feature>
<dbReference type="RefSeq" id="WP_015797635.1">
    <property type="nucleotide sequence ID" value="NC_013124.1"/>
</dbReference>
<dbReference type="AlphaFoldDB" id="C7M232"/>
<dbReference type="KEGG" id="afo:Afer_0161"/>
<gene>
    <name evidence="2" type="ordered locus">Afer_0161</name>
</gene>
<keyword evidence="1" id="KW-0812">Transmembrane</keyword>
<accession>C7M232</accession>
<evidence type="ECO:0000313" key="2">
    <source>
        <dbReference type="EMBL" id="ACU53130.1"/>
    </source>
</evidence>
<dbReference type="eggNOG" id="ENOG5031DEC">
    <property type="taxonomic scope" value="Bacteria"/>
</dbReference>
<evidence type="ECO:0000256" key="1">
    <source>
        <dbReference type="SAM" id="Phobius"/>
    </source>
</evidence>
<dbReference type="OrthoDB" id="9985962at2"/>
<dbReference type="HOGENOM" id="CLU_2447938_0_0_11"/>
<dbReference type="EMBL" id="CP001631">
    <property type="protein sequence ID" value="ACU53130.1"/>
    <property type="molecule type" value="Genomic_DNA"/>
</dbReference>
<keyword evidence="1" id="KW-0472">Membrane</keyword>
<sequence length="89" mass="10047">MRLPWRVWLSVISAALVATPSVIQADHGYTSWANVLEHFLVALVVLWIAYSVLATVIAWYELEGMVRRRQARQAAMEQAQQAAPRTPQS</sequence>
<evidence type="ECO:0000313" key="3">
    <source>
        <dbReference type="Proteomes" id="UP000000771"/>
    </source>
</evidence>
<reference evidence="2 3" key="1">
    <citation type="journal article" date="2009" name="Stand. Genomic Sci.">
        <title>Complete genome sequence of Acidimicrobium ferrooxidans type strain (ICP).</title>
        <authorList>
            <person name="Clum A."/>
            <person name="Nolan M."/>
            <person name="Lang E."/>
            <person name="Glavina Del Rio T."/>
            <person name="Tice H."/>
            <person name="Copeland A."/>
            <person name="Cheng J.F."/>
            <person name="Lucas S."/>
            <person name="Chen F."/>
            <person name="Bruce D."/>
            <person name="Goodwin L."/>
            <person name="Pitluck S."/>
            <person name="Ivanova N."/>
            <person name="Mavrommatis K."/>
            <person name="Mikhailova N."/>
            <person name="Pati A."/>
            <person name="Chen A."/>
            <person name="Palaniappan K."/>
            <person name="Goker M."/>
            <person name="Spring S."/>
            <person name="Land M."/>
            <person name="Hauser L."/>
            <person name="Chang Y.J."/>
            <person name="Jeffries C.C."/>
            <person name="Chain P."/>
            <person name="Bristow J."/>
            <person name="Eisen J.A."/>
            <person name="Markowitz V."/>
            <person name="Hugenholtz P."/>
            <person name="Kyrpides N.C."/>
            <person name="Klenk H.P."/>
            <person name="Lapidus A."/>
        </authorList>
    </citation>
    <scope>NUCLEOTIDE SEQUENCE [LARGE SCALE GENOMIC DNA]</scope>
    <source>
        <strain evidence="3">DSM 10331 / JCM 15462 / NBRC 103882 / ICP</strain>
    </source>
</reference>
<dbReference type="STRING" id="525909.Afer_0161"/>
<proteinExistence type="predicted"/>
<keyword evidence="1" id="KW-1133">Transmembrane helix</keyword>
<name>C7M232_ACIFD</name>